<name>A0A2X0V594_9GAMM</name>
<keyword evidence="1" id="KW-1133">Transmembrane helix</keyword>
<dbReference type="GO" id="GO:0016020">
    <property type="term" value="C:membrane"/>
    <property type="evidence" value="ECO:0007669"/>
    <property type="project" value="InterPro"/>
</dbReference>
<gene>
    <name evidence="3" type="ORF">NCTC13093_01751</name>
</gene>
<dbReference type="PANTHER" id="PTHR22911">
    <property type="entry name" value="ACYL-MALONYL CONDENSING ENZYME-RELATED"/>
    <property type="match status" value="1"/>
</dbReference>
<evidence type="ECO:0000313" key="4">
    <source>
        <dbReference type="Proteomes" id="UP000250086"/>
    </source>
</evidence>
<evidence type="ECO:0000256" key="1">
    <source>
        <dbReference type="SAM" id="Phobius"/>
    </source>
</evidence>
<keyword evidence="4" id="KW-1185">Reference proteome</keyword>
<feature type="transmembrane region" description="Helical" evidence="1">
    <location>
        <begin position="89"/>
        <end position="111"/>
    </location>
</feature>
<dbReference type="Pfam" id="PF00892">
    <property type="entry name" value="EamA"/>
    <property type="match status" value="2"/>
</dbReference>
<dbReference type="OrthoDB" id="9150437at2"/>
<feature type="transmembrane region" description="Helical" evidence="1">
    <location>
        <begin position="142"/>
        <end position="161"/>
    </location>
</feature>
<feature type="domain" description="EamA" evidence="2">
    <location>
        <begin position="9"/>
        <end position="134"/>
    </location>
</feature>
<dbReference type="EMBL" id="UAPV01000001">
    <property type="protein sequence ID" value="SPT70339.1"/>
    <property type="molecule type" value="Genomic_DNA"/>
</dbReference>
<reference evidence="3 4" key="1">
    <citation type="submission" date="2018-06" db="EMBL/GenBank/DDBJ databases">
        <authorList>
            <consortium name="Pathogen Informatics"/>
            <person name="Doyle S."/>
        </authorList>
    </citation>
    <scope>NUCLEOTIDE SEQUENCE [LARGE SCALE GENOMIC DNA]</scope>
    <source>
        <strain evidence="3 4">NCTC13093</strain>
    </source>
</reference>
<accession>A0A2X0V594</accession>
<feature type="transmembrane region" description="Helical" evidence="1">
    <location>
        <begin position="263"/>
        <end position="280"/>
    </location>
</feature>
<proteinExistence type="predicted"/>
<feature type="transmembrane region" description="Helical" evidence="1">
    <location>
        <begin position="237"/>
        <end position="257"/>
    </location>
</feature>
<dbReference type="InterPro" id="IPR037185">
    <property type="entry name" value="EmrE-like"/>
</dbReference>
<feature type="transmembrane region" description="Helical" evidence="1">
    <location>
        <begin position="207"/>
        <end position="225"/>
    </location>
</feature>
<keyword evidence="1" id="KW-0812">Transmembrane</keyword>
<keyword evidence="1" id="KW-0472">Membrane</keyword>
<feature type="domain" description="EamA" evidence="2">
    <location>
        <begin position="142"/>
        <end position="280"/>
    </location>
</feature>
<evidence type="ECO:0000313" key="3">
    <source>
        <dbReference type="EMBL" id="SPT70339.1"/>
    </source>
</evidence>
<dbReference type="InterPro" id="IPR000620">
    <property type="entry name" value="EamA_dom"/>
</dbReference>
<dbReference type="SUPFAM" id="SSF103481">
    <property type="entry name" value="Multidrug resistance efflux transporter EmrE"/>
    <property type="match status" value="2"/>
</dbReference>
<dbReference type="AlphaFoldDB" id="A0A2X0V594"/>
<dbReference type="RefSeq" id="WP_113744425.1">
    <property type="nucleotide sequence ID" value="NZ_UAPU01000005.1"/>
</dbReference>
<dbReference type="PANTHER" id="PTHR22911:SF79">
    <property type="entry name" value="MOBA-LIKE NTP TRANSFERASE DOMAIN-CONTAINING PROTEIN"/>
    <property type="match status" value="1"/>
</dbReference>
<feature type="transmembrane region" description="Helical" evidence="1">
    <location>
        <begin position="120"/>
        <end position="136"/>
    </location>
</feature>
<evidence type="ECO:0000259" key="2">
    <source>
        <dbReference type="Pfam" id="PF00892"/>
    </source>
</evidence>
<organism evidence="3 4">
    <name type="scientific">Anaerobiospirillum thomasii</name>
    <dbReference type="NCBI Taxonomy" id="179995"/>
    <lineage>
        <taxon>Bacteria</taxon>
        <taxon>Pseudomonadati</taxon>
        <taxon>Pseudomonadota</taxon>
        <taxon>Gammaproteobacteria</taxon>
        <taxon>Aeromonadales</taxon>
        <taxon>Succinivibrionaceae</taxon>
        <taxon>Anaerobiospirillum</taxon>
    </lineage>
</organism>
<protein>
    <submittedName>
        <fullName evidence="3">Predicted permease, DMT superfamily</fullName>
    </submittedName>
</protein>
<sequence length="305" mass="33767">MTNLALVKLHIAVLIAGLTGVLGRIIEADAFVLSLYRTGMALICIFVLLKLLKAIALPQGRMMVRYMLVGALLVVHWIFFYGSIKLSNISIGVVCLSTGGFFTAILEPLLLKSKFSFKEIFFALLSILGIALIFNFDAQYRLGITVGIIASFLAALYTVTSKQISSTFETKNIFMYQMAGAFIMMSALTPVYAYFNDASNLIVSLDDFYALLFLVIVCTLGLYLLQLDVARHISAFTINLSFNLEPLYSIIIAIVFFNESKDLNFSFAIGLILIITSVVLQSIRTVRMQRALNAKRQKEAAVDKA</sequence>
<feature type="transmembrane region" description="Helical" evidence="1">
    <location>
        <begin position="33"/>
        <end position="52"/>
    </location>
</feature>
<feature type="transmembrane region" description="Helical" evidence="1">
    <location>
        <begin position="173"/>
        <end position="195"/>
    </location>
</feature>
<feature type="transmembrane region" description="Helical" evidence="1">
    <location>
        <begin position="64"/>
        <end position="83"/>
    </location>
</feature>
<dbReference type="Proteomes" id="UP000250086">
    <property type="component" value="Unassembled WGS sequence"/>
</dbReference>